<keyword evidence="2" id="KW-1185">Reference proteome</keyword>
<protein>
    <submittedName>
        <fullName evidence="1">Unnamed protein product</fullName>
    </submittedName>
</protein>
<sequence length="279" mass="29416">MSSGTVINTEVVIVISAPLITSIALSSSVYSIMTGGFHFSNSSAVSTIHQSSSKYIYSVSSYKYSFGSSTKVAGSDTLESPSQYVTLTSTLTDTTLSFVFYSTTATTVDVISATESLSHTTESLLTRAVTTTDVKTIKVTVSCSPNTGSTPESLVGNQSKISYIYDPITSGSVSKNFTSSKGASFTAEGPTTLQTETEYFTLNSILSVKSSISLSTPYQGQTQATSTSFPTKSDVLLSSSSVYSEIAEAPSEYTGGSTDGKSNSIFTYLLVFICVILFI</sequence>
<dbReference type="Proteomes" id="UP001165101">
    <property type="component" value="Unassembled WGS sequence"/>
</dbReference>
<organism evidence="1 2">
    <name type="scientific">Candida boidinii</name>
    <name type="common">Yeast</name>
    <dbReference type="NCBI Taxonomy" id="5477"/>
    <lineage>
        <taxon>Eukaryota</taxon>
        <taxon>Fungi</taxon>
        <taxon>Dikarya</taxon>
        <taxon>Ascomycota</taxon>
        <taxon>Saccharomycotina</taxon>
        <taxon>Pichiomycetes</taxon>
        <taxon>Pichiales</taxon>
        <taxon>Pichiaceae</taxon>
        <taxon>Ogataea</taxon>
        <taxon>Ogataea/Candida clade</taxon>
    </lineage>
</organism>
<comment type="caution">
    <text evidence="1">The sequence shown here is derived from an EMBL/GenBank/DDBJ whole genome shotgun (WGS) entry which is preliminary data.</text>
</comment>
<accession>A0ACB5TX54</accession>
<evidence type="ECO:0000313" key="1">
    <source>
        <dbReference type="EMBL" id="GME96627.1"/>
    </source>
</evidence>
<reference evidence="1" key="1">
    <citation type="submission" date="2023-04" db="EMBL/GenBank/DDBJ databases">
        <title>Candida boidinii NBRC 1967.</title>
        <authorList>
            <person name="Ichikawa N."/>
            <person name="Sato H."/>
            <person name="Tonouchi N."/>
        </authorList>
    </citation>
    <scope>NUCLEOTIDE SEQUENCE</scope>
    <source>
        <strain evidence="1">NBRC 1967</strain>
    </source>
</reference>
<name>A0ACB5TX54_CANBO</name>
<dbReference type="EMBL" id="BSXV01002750">
    <property type="protein sequence ID" value="GME96627.1"/>
    <property type="molecule type" value="Genomic_DNA"/>
</dbReference>
<evidence type="ECO:0000313" key="2">
    <source>
        <dbReference type="Proteomes" id="UP001165101"/>
    </source>
</evidence>
<proteinExistence type="predicted"/>
<gene>
    <name evidence="1" type="ORF">Cboi01_000433400</name>
</gene>